<dbReference type="InterPro" id="IPR028082">
    <property type="entry name" value="Peripla_BP_I"/>
</dbReference>
<dbReference type="SMART" id="SM00354">
    <property type="entry name" value="HTH_LACI"/>
    <property type="match status" value="1"/>
</dbReference>
<dbReference type="InterPro" id="IPR010982">
    <property type="entry name" value="Lambda_DNA-bd_dom_sf"/>
</dbReference>
<dbReference type="SUPFAM" id="SSF53822">
    <property type="entry name" value="Periplasmic binding protein-like I"/>
    <property type="match status" value="1"/>
</dbReference>
<dbReference type="Pfam" id="PF13407">
    <property type="entry name" value="Peripla_BP_4"/>
    <property type="match status" value="1"/>
</dbReference>
<dbReference type="Proteomes" id="UP000184543">
    <property type="component" value="Unassembled WGS sequence"/>
</dbReference>
<keyword evidence="1" id="KW-0805">Transcription regulation</keyword>
<evidence type="ECO:0000256" key="3">
    <source>
        <dbReference type="ARBA" id="ARBA00023163"/>
    </source>
</evidence>
<dbReference type="CDD" id="cd06267">
    <property type="entry name" value="PBP1_LacI_sugar_binding-like"/>
    <property type="match status" value="1"/>
</dbReference>
<feature type="domain" description="HTH lacI-type" evidence="4">
    <location>
        <begin position="14"/>
        <end position="68"/>
    </location>
</feature>
<dbReference type="PANTHER" id="PTHR30146:SF109">
    <property type="entry name" value="HTH-TYPE TRANSCRIPTIONAL REGULATOR GALS"/>
    <property type="match status" value="1"/>
</dbReference>
<keyword evidence="2" id="KW-0238">DNA-binding</keyword>
<dbReference type="AlphaFoldDB" id="A0A1M6J6J8"/>
<dbReference type="SUPFAM" id="SSF47413">
    <property type="entry name" value="lambda repressor-like DNA-binding domains"/>
    <property type="match status" value="1"/>
</dbReference>
<evidence type="ECO:0000313" key="5">
    <source>
        <dbReference type="EMBL" id="SHJ42247.1"/>
    </source>
</evidence>
<keyword evidence="6" id="KW-1185">Reference proteome</keyword>
<dbReference type="STRING" id="192903.SAMN04488513_104264"/>
<dbReference type="InterPro" id="IPR025997">
    <property type="entry name" value="SBP_2_dom"/>
</dbReference>
<evidence type="ECO:0000256" key="2">
    <source>
        <dbReference type="ARBA" id="ARBA00023125"/>
    </source>
</evidence>
<accession>A0A1M6J6J8</accession>
<reference evidence="6" key="1">
    <citation type="submission" date="2016-11" db="EMBL/GenBank/DDBJ databases">
        <authorList>
            <person name="Varghese N."/>
            <person name="Submissions S."/>
        </authorList>
    </citation>
    <scope>NUCLEOTIDE SEQUENCE [LARGE SCALE GENOMIC DNA]</scope>
    <source>
        <strain evidence="6">DSM 19858</strain>
    </source>
</reference>
<dbReference type="Gene3D" id="3.40.50.2300">
    <property type="match status" value="2"/>
</dbReference>
<dbReference type="GO" id="GO:0000976">
    <property type="term" value="F:transcription cis-regulatory region binding"/>
    <property type="evidence" value="ECO:0007669"/>
    <property type="project" value="TreeGrafter"/>
</dbReference>
<dbReference type="PANTHER" id="PTHR30146">
    <property type="entry name" value="LACI-RELATED TRANSCRIPTIONAL REPRESSOR"/>
    <property type="match status" value="1"/>
</dbReference>
<dbReference type="PROSITE" id="PS50932">
    <property type="entry name" value="HTH_LACI_2"/>
    <property type="match status" value="1"/>
</dbReference>
<dbReference type="EMBL" id="FQYU01000004">
    <property type="protein sequence ID" value="SHJ42247.1"/>
    <property type="molecule type" value="Genomic_DNA"/>
</dbReference>
<organism evidence="5 6">
    <name type="scientific">Pseudozobellia thermophila</name>
    <dbReference type="NCBI Taxonomy" id="192903"/>
    <lineage>
        <taxon>Bacteria</taxon>
        <taxon>Pseudomonadati</taxon>
        <taxon>Bacteroidota</taxon>
        <taxon>Flavobacteriia</taxon>
        <taxon>Flavobacteriales</taxon>
        <taxon>Flavobacteriaceae</taxon>
        <taxon>Pseudozobellia</taxon>
    </lineage>
</organism>
<dbReference type="InterPro" id="IPR000843">
    <property type="entry name" value="HTH_LacI"/>
</dbReference>
<dbReference type="GO" id="GO:0003700">
    <property type="term" value="F:DNA-binding transcription factor activity"/>
    <property type="evidence" value="ECO:0007669"/>
    <property type="project" value="TreeGrafter"/>
</dbReference>
<protein>
    <submittedName>
        <fullName evidence="5">Transcriptional regulator, LacI family</fullName>
    </submittedName>
</protein>
<gene>
    <name evidence="5" type="ORF">SAMN04488513_104264</name>
</gene>
<proteinExistence type="predicted"/>
<keyword evidence="3" id="KW-0804">Transcription</keyword>
<evidence type="ECO:0000259" key="4">
    <source>
        <dbReference type="PROSITE" id="PS50932"/>
    </source>
</evidence>
<evidence type="ECO:0000256" key="1">
    <source>
        <dbReference type="ARBA" id="ARBA00023015"/>
    </source>
</evidence>
<evidence type="ECO:0000313" key="6">
    <source>
        <dbReference type="Proteomes" id="UP000184543"/>
    </source>
</evidence>
<dbReference type="Pfam" id="PF00356">
    <property type="entry name" value="LacI"/>
    <property type="match status" value="1"/>
</dbReference>
<dbReference type="CDD" id="cd01392">
    <property type="entry name" value="HTH_LacI"/>
    <property type="match status" value="1"/>
</dbReference>
<name>A0A1M6J6J8_9FLAO</name>
<dbReference type="Gene3D" id="1.10.260.40">
    <property type="entry name" value="lambda repressor-like DNA-binding domains"/>
    <property type="match status" value="1"/>
</dbReference>
<sequence>MLRTIAQGFLKKKTTIYDLAKKLGVSPATISRSLNDHPSISIKTKEKVLQAAKETGYRINKFASNLSLQKSNTIGVIVPRLNSDFMSTVLSGIEKIANNAGYNLIISQSLEQEAKEKFNTKTLFESGVDALLVSLANETKNYEHFATFTERKIPLLFFDRVVDLPNCPTIIIDNEAAGYQATEHLIKQGCENIIHVSSGLNRSVYKLRYSGYKKALKEFSTYNREQLVEVGNFSQAEAQKVVDYIQSSKQPVDGVFVSNDNLAVYIIKALLKAGYKIPDQIKIIGFNNDPVTQVISPELSTIDYPGYKMGKLAGQSILSHLNGSINIESADQIILKHELIIRESSQK</sequence>